<dbReference type="PRINTS" id="PR00081">
    <property type="entry name" value="GDHRDH"/>
</dbReference>
<dbReference type="InterPro" id="IPR036291">
    <property type="entry name" value="NAD(P)-bd_dom_sf"/>
</dbReference>
<reference evidence="4 5" key="1">
    <citation type="journal article" date="2018" name="Sci. Rep.">
        <title>Comparative genomics provides insights into the lifestyle and reveals functional heterogeneity of dark septate endophytic fungi.</title>
        <authorList>
            <person name="Knapp D.G."/>
            <person name="Nemeth J.B."/>
            <person name="Barry K."/>
            <person name="Hainaut M."/>
            <person name="Henrissat B."/>
            <person name="Johnson J."/>
            <person name="Kuo A."/>
            <person name="Lim J.H.P."/>
            <person name="Lipzen A."/>
            <person name="Nolan M."/>
            <person name="Ohm R.A."/>
            <person name="Tamas L."/>
            <person name="Grigoriev I.V."/>
            <person name="Spatafora J.W."/>
            <person name="Nagy L.G."/>
            <person name="Kovacs G.M."/>
        </authorList>
    </citation>
    <scope>NUCLEOTIDE SEQUENCE [LARGE SCALE GENOMIC DNA]</scope>
    <source>
        <strain evidence="4 5">DSE2036</strain>
    </source>
</reference>
<dbReference type="SUPFAM" id="SSF51735">
    <property type="entry name" value="NAD(P)-binding Rossmann-fold domains"/>
    <property type="match status" value="1"/>
</dbReference>
<organism evidence="4 5">
    <name type="scientific">Periconia macrospinosa</name>
    <dbReference type="NCBI Taxonomy" id="97972"/>
    <lineage>
        <taxon>Eukaryota</taxon>
        <taxon>Fungi</taxon>
        <taxon>Dikarya</taxon>
        <taxon>Ascomycota</taxon>
        <taxon>Pezizomycotina</taxon>
        <taxon>Dothideomycetes</taxon>
        <taxon>Pleosporomycetidae</taxon>
        <taxon>Pleosporales</taxon>
        <taxon>Massarineae</taxon>
        <taxon>Periconiaceae</taxon>
        <taxon>Periconia</taxon>
    </lineage>
</organism>
<dbReference type="PANTHER" id="PTHR24320">
    <property type="entry name" value="RETINOL DEHYDROGENASE"/>
    <property type="match status" value="1"/>
</dbReference>
<dbReference type="STRING" id="97972.A0A2V1DC23"/>
<gene>
    <name evidence="4" type="ORF">DM02DRAFT_180654</name>
</gene>
<evidence type="ECO:0000256" key="2">
    <source>
        <dbReference type="ARBA" id="ARBA00022857"/>
    </source>
</evidence>
<dbReference type="InterPro" id="IPR002347">
    <property type="entry name" value="SDR_fam"/>
</dbReference>
<comment type="similarity">
    <text evidence="1">Belongs to the short-chain dehydrogenases/reductases (SDR) family.</text>
</comment>
<evidence type="ECO:0000313" key="4">
    <source>
        <dbReference type="EMBL" id="PVH94759.1"/>
    </source>
</evidence>
<dbReference type="OrthoDB" id="191139at2759"/>
<dbReference type="Proteomes" id="UP000244855">
    <property type="component" value="Unassembled WGS sequence"/>
</dbReference>
<proteinExistence type="inferred from homology"/>
<dbReference type="GO" id="GO:0016491">
    <property type="term" value="F:oxidoreductase activity"/>
    <property type="evidence" value="ECO:0007669"/>
    <property type="project" value="UniProtKB-KW"/>
</dbReference>
<evidence type="ECO:0000313" key="5">
    <source>
        <dbReference type="Proteomes" id="UP000244855"/>
    </source>
</evidence>
<evidence type="ECO:0000256" key="1">
    <source>
        <dbReference type="ARBA" id="ARBA00006484"/>
    </source>
</evidence>
<protein>
    <submittedName>
        <fullName evidence="4">Short-chain dehydrogenase</fullName>
    </submittedName>
</protein>
<dbReference type="EMBL" id="KZ805521">
    <property type="protein sequence ID" value="PVH94759.1"/>
    <property type="molecule type" value="Genomic_DNA"/>
</dbReference>
<name>A0A2V1DC23_9PLEO</name>
<sequence>MSVSGLDIFRQSFFVPKPTFTESDVPDQTNKIHIVTGGYSGCGLELVHILYSQNATIYIAGRNPLKAQAAIERLQTAHPASKGRLEFLKLDLSDLSTIKASAEEFMAKEDRLHVLTNNAGVNSTPLEQKTPQGFDMQLSTNCLGPLLFTFLLLPVLRRTVPSEPPATVRVTWAASLGVEVGVGEEGIAMAENGTPQLGQNTEENYAMTKAGNLFYGVEFAKNFGKEGIVSVSFNPGNLRTEILRHYPPMKRSIMTSLFHPPKLGAYTELFSALSPEIDLSQNGAYIIPWGRIGGVNKLRNAIKPKEDGNTQTGRSELFWDWSTKEIQKYM</sequence>
<dbReference type="Gene3D" id="3.40.50.720">
    <property type="entry name" value="NAD(P)-binding Rossmann-like Domain"/>
    <property type="match status" value="1"/>
</dbReference>
<dbReference type="Pfam" id="PF00106">
    <property type="entry name" value="adh_short"/>
    <property type="match status" value="1"/>
</dbReference>
<keyword evidence="2" id="KW-0521">NADP</keyword>
<evidence type="ECO:0000256" key="3">
    <source>
        <dbReference type="ARBA" id="ARBA00023002"/>
    </source>
</evidence>
<dbReference type="AlphaFoldDB" id="A0A2V1DC23"/>
<dbReference type="PANTHER" id="PTHR24320:SF236">
    <property type="entry name" value="SHORT-CHAIN DEHYDROGENASE-RELATED"/>
    <property type="match status" value="1"/>
</dbReference>
<keyword evidence="3" id="KW-0560">Oxidoreductase</keyword>
<keyword evidence="5" id="KW-1185">Reference proteome</keyword>
<accession>A0A2V1DC23</accession>